<dbReference type="GO" id="GO:0003700">
    <property type="term" value="F:DNA-binding transcription factor activity"/>
    <property type="evidence" value="ECO:0007669"/>
    <property type="project" value="InterPro"/>
</dbReference>
<sequence length="291" mass="32962">MDSYQLGSIYEIQPTVNFIGHAEAAAGIAWGPRFIPDYQLFHIVSGEAEVYYGAEHYVLGPGDCTFYGPQVPHKLVVIRPVVYFSLHFQLRHSSPEPQHPAYNIQPCSEGDLLQHTKLNYYLGIPNHEPLLIPPVFSMPALESIMLRIANEYRNEQTGYAIVLRALLTELIASIVRDRLAARPHSLERTKVDPALRAIAMHPENNWTIPQLAALCGYHVIYFSSLFKKCTGVSPKQYLITERIRKAKSYLLGGEKLETIAGKLGYTSIHYFSRNFKEETGLSPTEFKQQEQ</sequence>
<dbReference type="KEGG" id="pbk:Back11_61490"/>
<dbReference type="InterPro" id="IPR009057">
    <property type="entry name" value="Homeodomain-like_sf"/>
</dbReference>
<dbReference type="AlphaFoldDB" id="A0A3G9JPN0"/>
<evidence type="ECO:0000256" key="2">
    <source>
        <dbReference type="ARBA" id="ARBA00023125"/>
    </source>
</evidence>
<keyword evidence="1" id="KW-0805">Transcription regulation</keyword>
<dbReference type="RefSeq" id="WP_125665244.1">
    <property type="nucleotide sequence ID" value="NZ_AP019308.1"/>
</dbReference>
<gene>
    <name evidence="4" type="ORF">Back11_61490</name>
</gene>
<dbReference type="PANTHER" id="PTHR46796:SF7">
    <property type="entry name" value="ARAC FAMILY TRANSCRIPTIONAL REGULATOR"/>
    <property type="match status" value="1"/>
</dbReference>
<dbReference type="PANTHER" id="PTHR46796">
    <property type="entry name" value="HTH-TYPE TRANSCRIPTIONAL ACTIVATOR RHAS-RELATED"/>
    <property type="match status" value="1"/>
</dbReference>
<dbReference type="EMBL" id="AP019308">
    <property type="protein sequence ID" value="BBH24804.1"/>
    <property type="molecule type" value="Genomic_DNA"/>
</dbReference>
<dbReference type="SUPFAM" id="SSF51215">
    <property type="entry name" value="Regulatory protein AraC"/>
    <property type="match status" value="1"/>
</dbReference>
<keyword evidence="5" id="KW-1185">Reference proteome</keyword>
<dbReference type="SUPFAM" id="SSF46689">
    <property type="entry name" value="Homeodomain-like"/>
    <property type="match status" value="2"/>
</dbReference>
<proteinExistence type="predicted"/>
<dbReference type="Pfam" id="PF12833">
    <property type="entry name" value="HTH_18"/>
    <property type="match status" value="1"/>
</dbReference>
<dbReference type="PROSITE" id="PS01124">
    <property type="entry name" value="HTH_ARAC_FAMILY_2"/>
    <property type="match status" value="1"/>
</dbReference>
<keyword evidence="3" id="KW-0804">Transcription</keyword>
<evidence type="ECO:0000313" key="5">
    <source>
        <dbReference type="Proteomes" id="UP000275368"/>
    </source>
</evidence>
<dbReference type="InterPro" id="IPR014710">
    <property type="entry name" value="RmlC-like_jellyroll"/>
</dbReference>
<reference evidence="4 5" key="1">
    <citation type="submission" date="2018-11" db="EMBL/GenBank/DDBJ databases">
        <title>Complete genome sequence of Paenibacillus baekrokdamisoli strain KCTC 33723.</title>
        <authorList>
            <person name="Kang S.W."/>
            <person name="Lee K.C."/>
            <person name="Kim K.K."/>
            <person name="Kim J.S."/>
            <person name="Kim D.S."/>
            <person name="Ko S.H."/>
            <person name="Yang S.H."/>
            <person name="Lee J.S."/>
        </authorList>
    </citation>
    <scope>NUCLEOTIDE SEQUENCE [LARGE SCALE GENOMIC DNA]</scope>
    <source>
        <strain evidence="4 5">KCTC 33723</strain>
    </source>
</reference>
<dbReference type="InterPro" id="IPR037923">
    <property type="entry name" value="HTH-like"/>
</dbReference>
<organism evidence="4 5">
    <name type="scientific">Paenibacillus baekrokdamisoli</name>
    <dbReference type="NCBI Taxonomy" id="1712516"/>
    <lineage>
        <taxon>Bacteria</taxon>
        <taxon>Bacillati</taxon>
        <taxon>Bacillota</taxon>
        <taxon>Bacilli</taxon>
        <taxon>Bacillales</taxon>
        <taxon>Paenibacillaceae</taxon>
        <taxon>Paenibacillus</taxon>
    </lineage>
</organism>
<dbReference type="InterPro" id="IPR018060">
    <property type="entry name" value="HTH_AraC"/>
</dbReference>
<protein>
    <submittedName>
        <fullName evidence="4">Uncharacterized protein</fullName>
    </submittedName>
</protein>
<keyword evidence="2" id="KW-0238">DNA-binding</keyword>
<name>A0A3G9JPN0_9BACL</name>
<dbReference type="Pfam" id="PF02311">
    <property type="entry name" value="AraC_binding"/>
    <property type="match status" value="1"/>
</dbReference>
<accession>A0A3G9JPN0</accession>
<evidence type="ECO:0000256" key="1">
    <source>
        <dbReference type="ARBA" id="ARBA00023015"/>
    </source>
</evidence>
<dbReference type="Gene3D" id="2.60.120.10">
    <property type="entry name" value="Jelly Rolls"/>
    <property type="match status" value="1"/>
</dbReference>
<dbReference type="SMART" id="SM00342">
    <property type="entry name" value="HTH_ARAC"/>
    <property type="match status" value="1"/>
</dbReference>
<dbReference type="Gene3D" id="1.10.10.60">
    <property type="entry name" value="Homeodomain-like"/>
    <property type="match status" value="2"/>
</dbReference>
<evidence type="ECO:0000256" key="3">
    <source>
        <dbReference type="ARBA" id="ARBA00023163"/>
    </source>
</evidence>
<dbReference type="InterPro" id="IPR003313">
    <property type="entry name" value="AraC-bd"/>
</dbReference>
<evidence type="ECO:0000313" key="4">
    <source>
        <dbReference type="EMBL" id="BBH24804.1"/>
    </source>
</evidence>
<dbReference type="Proteomes" id="UP000275368">
    <property type="component" value="Chromosome"/>
</dbReference>
<dbReference type="OrthoDB" id="2549759at2"/>
<dbReference type="InterPro" id="IPR050204">
    <property type="entry name" value="AraC_XylS_family_regulators"/>
</dbReference>
<dbReference type="GO" id="GO:0043565">
    <property type="term" value="F:sequence-specific DNA binding"/>
    <property type="evidence" value="ECO:0007669"/>
    <property type="project" value="InterPro"/>
</dbReference>